<evidence type="ECO:0000313" key="5">
    <source>
        <dbReference type="EMBL" id="AMN46752.1"/>
    </source>
</evidence>
<dbReference type="CDD" id="cd05233">
    <property type="entry name" value="SDR_c"/>
    <property type="match status" value="1"/>
</dbReference>
<dbReference type="PATRIC" id="fig|465721.4.peg.1385"/>
<dbReference type="PRINTS" id="PR00080">
    <property type="entry name" value="SDRFAMILY"/>
</dbReference>
<dbReference type="SUPFAM" id="SSF51735">
    <property type="entry name" value="NAD(P)-binding Rossmann-fold domains"/>
    <property type="match status" value="1"/>
</dbReference>
<dbReference type="AlphaFoldDB" id="A0A127F8K1"/>
<dbReference type="GO" id="GO:0006633">
    <property type="term" value="P:fatty acid biosynthetic process"/>
    <property type="evidence" value="ECO:0007669"/>
    <property type="project" value="TreeGrafter"/>
</dbReference>
<reference evidence="5 6" key="1">
    <citation type="submission" date="2015-06" db="EMBL/GenBank/DDBJ databases">
        <title>A Comprehensive Approach to Explore the Metabolic and Phylogenetic Diversity of Bacterial Steroid Degradation in the Environment: Testosterone as an Example.</title>
        <authorList>
            <person name="Yang F.-C."/>
            <person name="Chen Y.-L."/>
            <person name="Yu C.-P."/>
            <person name="Tang S.-L."/>
            <person name="Wang P.-H."/>
            <person name="Ismail W."/>
            <person name="Wang C.-H."/>
            <person name="Yang C.-Y."/>
            <person name="Chiang Y.-R."/>
        </authorList>
    </citation>
    <scope>NUCLEOTIDE SEQUENCE [LARGE SCALE GENOMIC DNA]</scope>
    <source>
        <strain evidence="5 6">DSM 18526</strain>
    </source>
</reference>
<organism evidence="5 6">
    <name type="scientific">Steroidobacter denitrificans</name>
    <dbReference type="NCBI Taxonomy" id="465721"/>
    <lineage>
        <taxon>Bacteria</taxon>
        <taxon>Pseudomonadati</taxon>
        <taxon>Pseudomonadota</taxon>
        <taxon>Gammaproteobacteria</taxon>
        <taxon>Steroidobacterales</taxon>
        <taxon>Steroidobacteraceae</taxon>
        <taxon>Steroidobacter</taxon>
    </lineage>
</organism>
<dbReference type="SMART" id="SM00822">
    <property type="entry name" value="PKS_KR"/>
    <property type="match status" value="1"/>
</dbReference>
<dbReference type="Gene3D" id="3.40.50.720">
    <property type="entry name" value="NAD(P)-binding Rossmann-like Domain"/>
    <property type="match status" value="1"/>
</dbReference>
<dbReference type="InterPro" id="IPR036291">
    <property type="entry name" value="NAD(P)-bd_dom_sf"/>
</dbReference>
<dbReference type="InterPro" id="IPR057326">
    <property type="entry name" value="KR_dom"/>
</dbReference>
<dbReference type="PANTHER" id="PTHR42760:SF133">
    <property type="entry name" value="3-OXOACYL-[ACYL-CARRIER-PROTEIN] REDUCTASE"/>
    <property type="match status" value="1"/>
</dbReference>
<keyword evidence="6" id="KW-1185">Reference proteome</keyword>
<gene>
    <name evidence="5" type="ORF">ACG33_06500</name>
</gene>
<comment type="similarity">
    <text evidence="1 3">Belongs to the short-chain dehydrogenases/reductases (SDR) family.</text>
</comment>
<dbReference type="Pfam" id="PF00106">
    <property type="entry name" value="adh_short"/>
    <property type="match status" value="1"/>
</dbReference>
<evidence type="ECO:0000256" key="2">
    <source>
        <dbReference type="ARBA" id="ARBA00023002"/>
    </source>
</evidence>
<dbReference type="OrthoDB" id="9803333at2"/>
<evidence type="ECO:0000256" key="3">
    <source>
        <dbReference type="RuleBase" id="RU000363"/>
    </source>
</evidence>
<feature type="domain" description="Ketoreductase" evidence="4">
    <location>
        <begin position="7"/>
        <end position="186"/>
    </location>
</feature>
<dbReference type="RefSeq" id="WP_066919712.1">
    <property type="nucleotide sequence ID" value="NZ_CP011971.1"/>
</dbReference>
<dbReference type="GO" id="GO:0048038">
    <property type="term" value="F:quinone binding"/>
    <property type="evidence" value="ECO:0007669"/>
    <property type="project" value="TreeGrafter"/>
</dbReference>
<dbReference type="FunFam" id="3.40.50.720:FF:000084">
    <property type="entry name" value="Short-chain dehydrogenase reductase"/>
    <property type="match status" value="1"/>
</dbReference>
<dbReference type="KEGG" id="sdf:ACG33_06500"/>
<dbReference type="GO" id="GO:0016616">
    <property type="term" value="F:oxidoreductase activity, acting on the CH-OH group of donors, NAD or NADP as acceptor"/>
    <property type="evidence" value="ECO:0007669"/>
    <property type="project" value="UniProtKB-ARBA"/>
</dbReference>
<evidence type="ECO:0000256" key="1">
    <source>
        <dbReference type="ARBA" id="ARBA00006484"/>
    </source>
</evidence>
<evidence type="ECO:0000259" key="4">
    <source>
        <dbReference type="SMART" id="SM00822"/>
    </source>
</evidence>
<accession>A0A127F8K1</accession>
<dbReference type="InterPro" id="IPR002347">
    <property type="entry name" value="SDR_fam"/>
</dbReference>
<dbReference type="STRING" id="465721.ACG33_06500"/>
<dbReference type="EMBL" id="CP011971">
    <property type="protein sequence ID" value="AMN46752.1"/>
    <property type="molecule type" value="Genomic_DNA"/>
</dbReference>
<dbReference type="InterPro" id="IPR020904">
    <property type="entry name" value="Sc_DH/Rdtase_CS"/>
</dbReference>
<protein>
    <submittedName>
        <fullName evidence="5">3-oxoacyl-ACP reductase</fullName>
    </submittedName>
</protein>
<sequence length="275" mass="29387">MTRLAGKVALVTGGGRGIGRAAALKLAREGARVVLNDLDEAPVAETVKMIREIGGEITTVIGSVTAPDFGERFVAAALEAFGDLHIIVNNAGYTWDNVIQKTTDEQFQTMLDVHLVAPFRILRAAADHIRAAVKREEERQEHVYRKVVNVSSLAGLYGNAGQAGYSVGKAGIVGLTRTLCKEWGRYRVNVNCVAFGVIETRLTQPLTSGEAHIIVEGRDIAVGMQPRLLQTVSTMVPLGRGGTPKEAADTIYLMCSPESDYVSGQVLVCGGGLLL</sequence>
<evidence type="ECO:0000313" key="6">
    <source>
        <dbReference type="Proteomes" id="UP000070250"/>
    </source>
</evidence>
<keyword evidence="2" id="KW-0560">Oxidoreductase</keyword>
<dbReference type="PANTHER" id="PTHR42760">
    <property type="entry name" value="SHORT-CHAIN DEHYDROGENASES/REDUCTASES FAMILY MEMBER"/>
    <property type="match status" value="1"/>
</dbReference>
<dbReference type="PROSITE" id="PS00061">
    <property type="entry name" value="ADH_SHORT"/>
    <property type="match status" value="1"/>
</dbReference>
<name>A0A127F8K1_STEDE</name>
<dbReference type="Proteomes" id="UP000070250">
    <property type="component" value="Chromosome"/>
</dbReference>
<proteinExistence type="inferred from homology"/>
<dbReference type="PRINTS" id="PR00081">
    <property type="entry name" value="GDHRDH"/>
</dbReference>